<reference evidence="2" key="1">
    <citation type="submission" date="2020-05" db="EMBL/GenBank/DDBJ databases">
        <authorList>
            <person name="Chiriac C."/>
            <person name="Salcher M."/>
            <person name="Ghai R."/>
            <person name="Kavagutti S V."/>
        </authorList>
    </citation>
    <scope>NUCLEOTIDE SEQUENCE</scope>
</reference>
<evidence type="ECO:0000313" key="2">
    <source>
        <dbReference type="EMBL" id="CAB4963808.1"/>
    </source>
</evidence>
<evidence type="ECO:0000256" key="1">
    <source>
        <dbReference type="SAM" id="MobiDB-lite"/>
    </source>
</evidence>
<proteinExistence type="predicted"/>
<gene>
    <name evidence="2" type="ORF">UFOPK3773_02190</name>
</gene>
<feature type="region of interest" description="Disordered" evidence="1">
    <location>
        <begin position="1"/>
        <end position="33"/>
    </location>
</feature>
<protein>
    <submittedName>
        <fullName evidence="2">Unannotated protein</fullName>
    </submittedName>
</protein>
<name>A0A6J7L538_9ZZZZ</name>
<dbReference type="EMBL" id="CAFBNF010000349">
    <property type="protein sequence ID" value="CAB4963808.1"/>
    <property type="molecule type" value="Genomic_DNA"/>
</dbReference>
<feature type="compositionally biased region" description="Basic residues" evidence="1">
    <location>
        <begin position="10"/>
        <end position="33"/>
    </location>
</feature>
<organism evidence="2">
    <name type="scientific">freshwater metagenome</name>
    <dbReference type="NCBI Taxonomy" id="449393"/>
    <lineage>
        <taxon>unclassified sequences</taxon>
        <taxon>metagenomes</taxon>
        <taxon>ecological metagenomes</taxon>
    </lineage>
</organism>
<sequence length="236" mass="28849">MDQPAGDCRQRHRRRRQWFHRRHPRLGLHQQQRHRVRRQLHRGFRHPRHACVRHDRRHRRQRVRRRRCELGGHHRVGQVPRRERWLHLRCRARTRLPQGPQGQSGPENRGHEQFVGRRWLQYGAQRRDQPCWRPGHTLRGRGRQLVEQQRCGRLLPLEQPVHQRRHPRLRLRHRGGLDHVVRGAVELLELRGNHGRHRGSRIEHQLGLSCRRLRITQWYLHGHPACVWRDRAVCLD</sequence>
<accession>A0A6J7L538</accession>
<dbReference type="AlphaFoldDB" id="A0A6J7L538"/>